<dbReference type="STRING" id="571932.SAMN05421743_11077"/>
<dbReference type="PANTHER" id="PTHR34818">
    <property type="entry name" value="PROTEIN BLI-3"/>
    <property type="match status" value="1"/>
</dbReference>
<dbReference type="Gene3D" id="2.30.110.10">
    <property type="entry name" value="Electron Transport, Fmn-binding Protein, Chain A"/>
    <property type="match status" value="1"/>
</dbReference>
<dbReference type="InterPro" id="IPR038725">
    <property type="entry name" value="YdaG_split_barrel_FMN-bd"/>
</dbReference>
<keyword evidence="4" id="KW-1185">Reference proteome</keyword>
<evidence type="ECO:0000313" key="3">
    <source>
        <dbReference type="EMBL" id="SEA91040.1"/>
    </source>
</evidence>
<gene>
    <name evidence="3" type="ORF">SAMN05421743_11077</name>
</gene>
<proteinExistence type="predicted"/>
<dbReference type="EMBL" id="FNQR01000010">
    <property type="protein sequence ID" value="SEA91040.1"/>
    <property type="molecule type" value="Genomic_DNA"/>
</dbReference>
<dbReference type="AlphaFoldDB" id="A0A1H4F229"/>
<organism evidence="3 4">
    <name type="scientific">Thalassobacillus cyri</name>
    <dbReference type="NCBI Taxonomy" id="571932"/>
    <lineage>
        <taxon>Bacteria</taxon>
        <taxon>Bacillati</taxon>
        <taxon>Bacillota</taxon>
        <taxon>Bacilli</taxon>
        <taxon>Bacillales</taxon>
        <taxon>Bacillaceae</taxon>
        <taxon>Thalassobacillus</taxon>
    </lineage>
</organism>
<dbReference type="InterPro" id="IPR052917">
    <property type="entry name" value="Stress-Dev_Protein"/>
</dbReference>
<dbReference type="OrthoDB" id="9795235at2"/>
<dbReference type="Proteomes" id="UP000198584">
    <property type="component" value="Unassembled WGS sequence"/>
</dbReference>
<dbReference type="SUPFAM" id="SSF50475">
    <property type="entry name" value="FMN-binding split barrel"/>
    <property type="match status" value="1"/>
</dbReference>
<accession>A0A1H4F229</accession>
<evidence type="ECO:0000256" key="1">
    <source>
        <dbReference type="SAM" id="MobiDB-lite"/>
    </source>
</evidence>
<reference evidence="3 4" key="1">
    <citation type="submission" date="2016-10" db="EMBL/GenBank/DDBJ databases">
        <authorList>
            <person name="de Groot N.N."/>
        </authorList>
    </citation>
    <scope>NUCLEOTIDE SEQUENCE [LARGE SCALE GENOMIC DNA]</scope>
    <source>
        <strain evidence="3 4">CCM7597</strain>
    </source>
</reference>
<evidence type="ECO:0000259" key="2">
    <source>
        <dbReference type="Pfam" id="PF16242"/>
    </source>
</evidence>
<sequence length="173" mass="19963">MANQTSENQETIKKIKDLIKDEKVAMLTTLTPEGKLMSRPMRTQEVEMDMDKEEIWFITEKDTEKYRDIERNSAVNLAYAGNSYVSISGTAEFVQDEDKKNDYWNKILGRLLNTSPDDPNVVLVKVTPEIAEYWESGVNVKTVKEFVKKMTSNKSLDDSNDLKDTVHFDQNTR</sequence>
<name>A0A1H4F229_9BACI</name>
<evidence type="ECO:0000313" key="4">
    <source>
        <dbReference type="Proteomes" id="UP000198584"/>
    </source>
</evidence>
<feature type="compositionally biased region" description="Basic and acidic residues" evidence="1">
    <location>
        <begin position="155"/>
        <end position="173"/>
    </location>
</feature>
<feature type="region of interest" description="Disordered" evidence="1">
    <location>
        <begin position="154"/>
        <end position="173"/>
    </location>
</feature>
<dbReference type="Pfam" id="PF16242">
    <property type="entry name" value="Pyrid_ox_like"/>
    <property type="match status" value="1"/>
</dbReference>
<protein>
    <submittedName>
        <fullName evidence="3">General stress protein 26</fullName>
    </submittedName>
</protein>
<dbReference type="PANTHER" id="PTHR34818:SF1">
    <property type="entry name" value="PROTEIN BLI-3"/>
    <property type="match status" value="1"/>
</dbReference>
<feature type="domain" description="General stress protein FMN-binding split barrel" evidence="2">
    <location>
        <begin position="10"/>
        <end position="157"/>
    </location>
</feature>
<dbReference type="InterPro" id="IPR012349">
    <property type="entry name" value="Split_barrel_FMN-bd"/>
</dbReference>
<dbReference type="RefSeq" id="WP_093045400.1">
    <property type="nucleotide sequence ID" value="NZ_FNQR01000010.1"/>
</dbReference>